<dbReference type="Proteomes" id="UP000887565">
    <property type="component" value="Unplaced"/>
</dbReference>
<accession>A0A915I3A5</accession>
<organism evidence="2 3">
    <name type="scientific">Romanomermis culicivorax</name>
    <name type="common">Nematode worm</name>
    <dbReference type="NCBI Taxonomy" id="13658"/>
    <lineage>
        <taxon>Eukaryota</taxon>
        <taxon>Metazoa</taxon>
        <taxon>Ecdysozoa</taxon>
        <taxon>Nematoda</taxon>
        <taxon>Enoplea</taxon>
        <taxon>Dorylaimia</taxon>
        <taxon>Mermithida</taxon>
        <taxon>Mermithoidea</taxon>
        <taxon>Mermithidae</taxon>
        <taxon>Romanomermis</taxon>
    </lineage>
</organism>
<protein>
    <submittedName>
        <fullName evidence="3">Uncharacterized protein</fullName>
    </submittedName>
</protein>
<feature type="region of interest" description="Disordered" evidence="1">
    <location>
        <begin position="35"/>
        <end position="60"/>
    </location>
</feature>
<proteinExistence type="predicted"/>
<evidence type="ECO:0000313" key="3">
    <source>
        <dbReference type="WBParaSite" id="nRc.2.0.1.t08211-RA"/>
    </source>
</evidence>
<evidence type="ECO:0000256" key="1">
    <source>
        <dbReference type="SAM" id="MobiDB-lite"/>
    </source>
</evidence>
<keyword evidence="2" id="KW-1185">Reference proteome</keyword>
<dbReference type="AlphaFoldDB" id="A0A915I3A5"/>
<dbReference type="WBParaSite" id="nRc.2.0.1.t08211-RA">
    <property type="protein sequence ID" value="nRc.2.0.1.t08211-RA"/>
    <property type="gene ID" value="nRc.2.0.1.g08211"/>
</dbReference>
<sequence length="101" mass="11390">SATGSKIGFKFQQNTSELKSYWNEVTAQNLVNLGERDQQHHTAPDPVNPDQTPARVQPMQQQAMHFMPQDSGVPIVHPPTIALDLQRKLLPYVRGIAKEKF</sequence>
<reference evidence="3" key="1">
    <citation type="submission" date="2022-11" db="UniProtKB">
        <authorList>
            <consortium name="WormBaseParasite"/>
        </authorList>
    </citation>
    <scope>IDENTIFICATION</scope>
</reference>
<name>A0A915I3A5_ROMCU</name>
<evidence type="ECO:0000313" key="2">
    <source>
        <dbReference type="Proteomes" id="UP000887565"/>
    </source>
</evidence>